<gene>
    <name evidence="11" type="ORF">DUNSADRAFT_9410</name>
</gene>
<evidence type="ECO:0000256" key="1">
    <source>
        <dbReference type="ARBA" id="ARBA00022701"/>
    </source>
</evidence>
<feature type="region of interest" description="Disordered" evidence="9">
    <location>
        <begin position="895"/>
        <end position="916"/>
    </location>
</feature>
<feature type="region of interest" description="Disordered" evidence="9">
    <location>
        <begin position="553"/>
        <end position="639"/>
    </location>
</feature>
<keyword evidence="12" id="KW-1185">Reference proteome</keyword>
<dbReference type="Gene3D" id="3.40.850.10">
    <property type="entry name" value="Kinesin motor domain"/>
    <property type="match status" value="1"/>
</dbReference>
<dbReference type="PANTHER" id="PTHR47968:SF36">
    <property type="entry name" value="KINESIN HEAVY CHAIN ISOFORM X1"/>
    <property type="match status" value="1"/>
</dbReference>
<dbReference type="InterPro" id="IPR019821">
    <property type="entry name" value="Kinesin_motor_CS"/>
</dbReference>
<proteinExistence type="inferred from homology"/>
<keyword evidence="2 6" id="KW-0547">Nucleotide-binding</keyword>
<feature type="region of interest" description="Disordered" evidence="9">
    <location>
        <begin position="463"/>
        <end position="498"/>
    </location>
</feature>
<dbReference type="InterPro" id="IPR001752">
    <property type="entry name" value="Kinesin_motor_dom"/>
</dbReference>
<feature type="binding site" evidence="6">
    <location>
        <begin position="92"/>
        <end position="99"/>
    </location>
    <ligand>
        <name>ATP</name>
        <dbReference type="ChEBI" id="CHEBI:30616"/>
    </ligand>
</feature>
<evidence type="ECO:0000256" key="4">
    <source>
        <dbReference type="ARBA" id="ARBA00023054"/>
    </source>
</evidence>
<feature type="coiled-coil region" evidence="8">
    <location>
        <begin position="666"/>
        <end position="700"/>
    </location>
</feature>
<feature type="compositionally biased region" description="Polar residues" evidence="9">
    <location>
        <begin position="828"/>
        <end position="837"/>
    </location>
</feature>
<evidence type="ECO:0000313" key="11">
    <source>
        <dbReference type="EMBL" id="KAF5834060.1"/>
    </source>
</evidence>
<feature type="compositionally biased region" description="Low complexity" evidence="9">
    <location>
        <begin position="608"/>
        <end position="619"/>
    </location>
</feature>
<feature type="domain" description="Kinesin motor" evidence="10">
    <location>
        <begin position="4"/>
        <end position="336"/>
    </location>
</feature>
<keyword evidence="5 6" id="KW-0505">Motor protein</keyword>
<dbReference type="InterPro" id="IPR036961">
    <property type="entry name" value="Kinesin_motor_dom_sf"/>
</dbReference>
<dbReference type="PROSITE" id="PS00411">
    <property type="entry name" value="KINESIN_MOTOR_1"/>
    <property type="match status" value="1"/>
</dbReference>
<comment type="caution">
    <text evidence="11">The sequence shown here is derived from an EMBL/GenBank/DDBJ whole genome shotgun (WGS) entry which is preliminary data.</text>
</comment>
<dbReference type="SMART" id="SM00129">
    <property type="entry name" value="KISc"/>
    <property type="match status" value="1"/>
</dbReference>
<evidence type="ECO:0000256" key="7">
    <source>
        <dbReference type="RuleBase" id="RU000394"/>
    </source>
</evidence>
<protein>
    <recommendedName>
        <fullName evidence="7">Kinesin-like protein</fullName>
    </recommendedName>
</protein>
<evidence type="ECO:0000256" key="8">
    <source>
        <dbReference type="SAM" id="Coils"/>
    </source>
</evidence>
<dbReference type="Pfam" id="PF23735">
    <property type="entry name" value="KIF9"/>
    <property type="match status" value="1"/>
</dbReference>
<evidence type="ECO:0000256" key="2">
    <source>
        <dbReference type="ARBA" id="ARBA00022741"/>
    </source>
</evidence>
<feature type="region of interest" description="Disordered" evidence="9">
    <location>
        <begin position="827"/>
        <end position="846"/>
    </location>
</feature>
<comment type="similarity">
    <text evidence="6 7">Belongs to the TRAFAC class myosin-kinesin ATPase superfamily. Kinesin family.</text>
</comment>
<dbReference type="EMBL" id="MU069777">
    <property type="protein sequence ID" value="KAF5834060.1"/>
    <property type="molecule type" value="Genomic_DNA"/>
</dbReference>
<dbReference type="PROSITE" id="PS50067">
    <property type="entry name" value="KINESIN_MOTOR_2"/>
    <property type="match status" value="1"/>
</dbReference>
<dbReference type="PRINTS" id="PR00380">
    <property type="entry name" value="KINESINHEAVY"/>
</dbReference>
<evidence type="ECO:0000313" key="12">
    <source>
        <dbReference type="Proteomes" id="UP000815325"/>
    </source>
</evidence>
<organism evidence="11 12">
    <name type="scientific">Dunaliella salina</name>
    <name type="common">Green alga</name>
    <name type="synonym">Protococcus salinus</name>
    <dbReference type="NCBI Taxonomy" id="3046"/>
    <lineage>
        <taxon>Eukaryota</taxon>
        <taxon>Viridiplantae</taxon>
        <taxon>Chlorophyta</taxon>
        <taxon>core chlorophytes</taxon>
        <taxon>Chlorophyceae</taxon>
        <taxon>CS clade</taxon>
        <taxon>Chlamydomonadales</taxon>
        <taxon>Dunaliellaceae</taxon>
        <taxon>Dunaliella</taxon>
    </lineage>
</organism>
<evidence type="ECO:0000256" key="5">
    <source>
        <dbReference type="ARBA" id="ARBA00023175"/>
    </source>
</evidence>
<evidence type="ECO:0000256" key="6">
    <source>
        <dbReference type="PROSITE-ProRule" id="PRU00283"/>
    </source>
</evidence>
<dbReference type="Proteomes" id="UP000815325">
    <property type="component" value="Unassembled WGS sequence"/>
</dbReference>
<dbReference type="InterPro" id="IPR027417">
    <property type="entry name" value="P-loop_NTPase"/>
</dbReference>
<keyword evidence="3 6" id="KW-0067">ATP-binding</keyword>
<dbReference type="InterPro" id="IPR027640">
    <property type="entry name" value="Kinesin-like_fam"/>
</dbReference>
<reference evidence="11" key="1">
    <citation type="submission" date="2017-08" db="EMBL/GenBank/DDBJ databases">
        <authorList>
            <person name="Polle J.E."/>
            <person name="Barry K."/>
            <person name="Cushman J."/>
            <person name="Schmutz J."/>
            <person name="Tran D."/>
            <person name="Hathwaick L.T."/>
            <person name="Yim W.C."/>
            <person name="Jenkins J."/>
            <person name="Mckie-Krisberg Z.M."/>
            <person name="Prochnik S."/>
            <person name="Lindquist E."/>
            <person name="Dockter R.B."/>
            <person name="Adam C."/>
            <person name="Molina H."/>
            <person name="Bunkerborg J."/>
            <person name="Jin E."/>
            <person name="Buchheim M."/>
            <person name="Magnuson J."/>
        </authorList>
    </citation>
    <scope>NUCLEOTIDE SEQUENCE</scope>
    <source>
        <strain evidence="11">CCAP 19/18</strain>
    </source>
</reference>
<dbReference type="Pfam" id="PF00225">
    <property type="entry name" value="Kinesin"/>
    <property type="match status" value="1"/>
</dbReference>
<evidence type="ECO:0000256" key="3">
    <source>
        <dbReference type="ARBA" id="ARBA00022840"/>
    </source>
</evidence>
<sequence length="916" mass="96812">MQQAPRVLLRIRPGEAQNAQSIQLADNKQTTVLINGPKPEKAAGKASSGPQYQFKFDSVLQSASQEEVYQAAAADVLKSALDGYNGTIMAYGQTGAGKTYTMSGGRKQSYAQRGLIPRVITQLFSELQSKPSQDCKVNISYLEIYNDSLYDLLDITTAPHEINVYEDRASKVNIVGLRSVTVSSEKEALALLFEGEANRVISEHQLNRESSRSHAIFTIGLEMRTSNDLSGTVVASKLNLVDLAGSERVSKTKSEGTVLKEAAHINKSLSILEQVVLALGEGSEHVPFRSSKLTHVLKDAVGGNCKTVMVANVWAESSQVNETLSTCRFAMRLQRLKCVITPNVMEDAGTRIRALQRQVKDLQLQAGGQKDGSWSLIGADSSSLTEQDRWLIRHQASLFLASPRTSRSLDPLYLASPAVAHEALLCVRELYQQDVGRKAMSQGVPPTVSSQSSAFRASIPPANGGIQGGAAAGNLGQASQHRQHIFLPPPAPPTQQGAVGEVMGVGEVEDDAQGMHQAGGVGVAPEPPAPRMTLRVGPAGVCAQQQGAQCGSKSASAAPSVRGSTDSQGSGPLPGTRLDQGSSSGGLGGVSYSRSSAQELHPGSAQTGGAVFADASSAAAEERRHSGRQAGPAAEPEMNREAAWQEYQHGPGAAKAGLLLENRGRLKELKRKAKELGLSINAAKHELDSLKGQAETMKAVRQGKDADAAQVLGTDEFNVLMRIKELKTQYKDQFGELQMVRSESDYTQQLCDTCAQEIVEDFNAWYSVQHGGSDVNGIPAAQSGRGQQGVDASAQMAVANNGAGLGSPGHGKGTNTSMAQPAPVAATRTASTPSNTKAAVIPPTGPNRVGATLQKAQQQLQRRPPVQQMQQPGVDEMNEPGAVAFYAAQNASMGHAGVGGHRPGSIKKRAGAPPPF</sequence>
<dbReference type="InterPro" id="IPR056524">
    <property type="entry name" value="KIF6/9_C"/>
</dbReference>
<evidence type="ECO:0000259" key="10">
    <source>
        <dbReference type="PROSITE" id="PS50067"/>
    </source>
</evidence>
<keyword evidence="1 7" id="KW-0493">Microtubule</keyword>
<evidence type="ECO:0000256" key="9">
    <source>
        <dbReference type="SAM" id="MobiDB-lite"/>
    </source>
</evidence>
<dbReference type="SUPFAM" id="SSF52540">
    <property type="entry name" value="P-loop containing nucleoside triphosphate hydrolases"/>
    <property type="match status" value="1"/>
</dbReference>
<accession>A0ABQ7GHI9</accession>
<keyword evidence="4 8" id="KW-0175">Coiled coil</keyword>
<name>A0ABQ7GHI9_DUNSA</name>
<dbReference type="PANTHER" id="PTHR47968">
    <property type="entry name" value="CENTROMERE PROTEIN E"/>
    <property type="match status" value="1"/>
</dbReference>